<evidence type="ECO:0000256" key="3">
    <source>
        <dbReference type="ARBA" id="ARBA00022452"/>
    </source>
</evidence>
<reference evidence="11" key="1">
    <citation type="submission" date="2024-07" db="EMBL/GenBank/DDBJ databases">
        <title>Genome Analysis of a Potential Novel Vibrio Species Secreting pH- and Thermo-stable Alginate Lyase and its Application in Producing Alginate Oligosaccharides.</title>
        <authorList>
            <person name="Huang H."/>
            <person name="Bao K."/>
        </authorList>
    </citation>
    <scope>NUCLEOTIDE SEQUENCE</scope>
    <source>
        <strain evidence="11">HB236076</strain>
    </source>
</reference>
<keyword evidence="4 10" id="KW-0812">Transmembrane</keyword>
<dbReference type="NCBIfam" id="TIGR01845">
    <property type="entry name" value="outer_NodT"/>
    <property type="match status" value="1"/>
</dbReference>
<dbReference type="AlphaFoldDB" id="A0AB39HDN7"/>
<comment type="similarity">
    <text evidence="2 10">Belongs to the outer membrane factor (OMF) (TC 1.B.17) family.</text>
</comment>
<keyword evidence="8 10" id="KW-0449">Lipoprotein</keyword>
<evidence type="ECO:0000256" key="6">
    <source>
        <dbReference type="ARBA" id="ARBA00023136"/>
    </source>
</evidence>
<dbReference type="PANTHER" id="PTHR30203">
    <property type="entry name" value="OUTER MEMBRANE CATION EFFLUX PROTEIN"/>
    <property type="match status" value="1"/>
</dbReference>
<evidence type="ECO:0000256" key="2">
    <source>
        <dbReference type="ARBA" id="ARBA00007613"/>
    </source>
</evidence>
<dbReference type="InterPro" id="IPR010131">
    <property type="entry name" value="MdtP/NodT-like"/>
</dbReference>
<keyword evidence="3 10" id="KW-1134">Transmembrane beta strand</keyword>
<feature type="chain" id="PRO_5044043552" evidence="10">
    <location>
        <begin position="35"/>
        <end position="487"/>
    </location>
</feature>
<dbReference type="GO" id="GO:0009279">
    <property type="term" value="C:cell outer membrane"/>
    <property type="evidence" value="ECO:0007669"/>
    <property type="project" value="UniProtKB-SubCell"/>
</dbReference>
<sequence length="487" mass="53225">MTSQSQWQIRPYRRKFTFSLSLISALILSGCASPNNEKLPDTKPIQHYQYQAAMADMEAMDWPNQRWWVSLNDQQLTELIEQGLKDSPSVAAAKARLQQAQGVAIQAGASQSLHVNAEASVYQAKASYNYTSYVPESAYYWNDYATLGLNFSYDLDFWGKNRKQVEAAVSQAAAQEAELASSQLQLSTSIAKAYTELTRLYHNLDTAKEALQIRQKTTELLNKRFNNGLETKGSVSQAQSRQASAKADLLAVEEAIDLQKNVLAALVGAGPDKALMIKRPSVELEQSIGLPDNLGVGLIGHRPDISAARWQVEAAAKQVGVAKDNFYPNVTINAFLGYQAFGLDNLFSSDTAAGNVGPAIYLPIFNGGQLEGQLTAAQAQYKLAVSNYDQSVTNAFKELADVVSSHQRLEQRLASIRQALDSAQHAYTVASNRYQGGLATYLDVLSAENAVLSNQRALANLQSRSLALHIQLVHALGGGFQIKQSDK</sequence>
<dbReference type="SUPFAM" id="SSF56954">
    <property type="entry name" value="Outer membrane efflux proteins (OEP)"/>
    <property type="match status" value="1"/>
</dbReference>
<protein>
    <submittedName>
        <fullName evidence="11">Efflux transporter outer membrane subunit</fullName>
    </submittedName>
</protein>
<evidence type="ECO:0000256" key="7">
    <source>
        <dbReference type="ARBA" id="ARBA00023139"/>
    </source>
</evidence>
<dbReference type="InterPro" id="IPR003423">
    <property type="entry name" value="OMP_efflux"/>
</dbReference>
<dbReference type="PANTHER" id="PTHR30203:SF20">
    <property type="entry name" value="MULTIDRUG RESISTANCE OUTER MEMBRANE PROTEIN MDTP-RELATED"/>
    <property type="match status" value="1"/>
</dbReference>
<evidence type="ECO:0000256" key="8">
    <source>
        <dbReference type="ARBA" id="ARBA00023288"/>
    </source>
</evidence>
<evidence type="ECO:0000256" key="9">
    <source>
        <dbReference type="ARBA" id="ARBA00037313"/>
    </source>
</evidence>
<evidence type="ECO:0000313" key="11">
    <source>
        <dbReference type="EMBL" id="XDK26149.1"/>
    </source>
</evidence>
<dbReference type="RefSeq" id="WP_306101683.1">
    <property type="nucleotide sequence ID" value="NZ_CP162601.1"/>
</dbReference>
<keyword evidence="5 10" id="KW-0732">Signal</keyword>
<evidence type="ECO:0000256" key="10">
    <source>
        <dbReference type="RuleBase" id="RU362097"/>
    </source>
</evidence>
<dbReference type="KEGG" id="vih:AB0763_05790"/>
<keyword evidence="6 10" id="KW-0472">Membrane</keyword>
<accession>A0AB39HDN7</accession>
<keyword evidence="7 10" id="KW-0564">Palmitate</keyword>
<feature type="signal peptide" evidence="10">
    <location>
        <begin position="1"/>
        <end position="34"/>
    </location>
</feature>
<dbReference type="Pfam" id="PF02321">
    <property type="entry name" value="OEP"/>
    <property type="match status" value="2"/>
</dbReference>
<name>A0AB39HDN7_9VIBR</name>
<organism evidence="11">
    <name type="scientific">Vibrio sp. HB236076</name>
    <dbReference type="NCBI Taxonomy" id="3232307"/>
    <lineage>
        <taxon>Bacteria</taxon>
        <taxon>Pseudomonadati</taxon>
        <taxon>Pseudomonadota</taxon>
        <taxon>Gammaproteobacteria</taxon>
        <taxon>Vibrionales</taxon>
        <taxon>Vibrionaceae</taxon>
        <taxon>Vibrio</taxon>
    </lineage>
</organism>
<evidence type="ECO:0000256" key="1">
    <source>
        <dbReference type="ARBA" id="ARBA00004370"/>
    </source>
</evidence>
<dbReference type="Gene3D" id="1.20.1600.10">
    <property type="entry name" value="Outer membrane efflux proteins (OEP)"/>
    <property type="match status" value="1"/>
</dbReference>
<evidence type="ECO:0000256" key="5">
    <source>
        <dbReference type="ARBA" id="ARBA00022729"/>
    </source>
</evidence>
<comment type="function">
    <text evidence="9">Could be involved in resistance to puromycin, acriflavine and tetraphenylarsonium chloride.</text>
</comment>
<gene>
    <name evidence="11" type="ORF">AB0763_05790</name>
</gene>
<dbReference type="Gene3D" id="2.20.200.10">
    <property type="entry name" value="Outer membrane efflux proteins (OEP)"/>
    <property type="match status" value="1"/>
</dbReference>
<dbReference type="GO" id="GO:0015562">
    <property type="term" value="F:efflux transmembrane transporter activity"/>
    <property type="evidence" value="ECO:0007669"/>
    <property type="project" value="InterPro"/>
</dbReference>
<proteinExistence type="inferred from homology"/>
<comment type="subcellular location">
    <subcellularLocation>
        <location evidence="10">Cell outer membrane</location>
        <topology evidence="10">Lipid-anchor</topology>
    </subcellularLocation>
    <subcellularLocation>
        <location evidence="1">Membrane</location>
    </subcellularLocation>
</comment>
<dbReference type="EMBL" id="CP162601">
    <property type="protein sequence ID" value="XDK26149.1"/>
    <property type="molecule type" value="Genomic_DNA"/>
</dbReference>
<evidence type="ECO:0000256" key="4">
    <source>
        <dbReference type="ARBA" id="ARBA00022692"/>
    </source>
</evidence>